<organism evidence="1 2">
    <name type="scientific">Planotetraspora silvatica</name>
    <dbReference type="NCBI Taxonomy" id="234614"/>
    <lineage>
        <taxon>Bacteria</taxon>
        <taxon>Bacillati</taxon>
        <taxon>Actinomycetota</taxon>
        <taxon>Actinomycetes</taxon>
        <taxon>Streptosporangiales</taxon>
        <taxon>Streptosporangiaceae</taxon>
        <taxon>Planotetraspora</taxon>
    </lineage>
</organism>
<protein>
    <submittedName>
        <fullName evidence="1">Uncharacterized protein</fullName>
    </submittedName>
</protein>
<evidence type="ECO:0000313" key="2">
    <source>
        <dbReference type="Proteomes" id="UP000644610"/>
    </source>
</evidence>
<comment type="caution">
    <text evidence="1">The sequence shown here is derived from an EMBL/GenBank/DDBJ whole genome shotgun (WGS) entry which is preliminary data.</text>
</comment>
<gene>
    <name evidence="1" type="ORF">Psi02_37350</name>
</gene>
<keyword evidence="2" id="KW-1185">Reference proteome</keyword>
<proteinExistence type="predicted"/>
<reference evidence="1" key="1">
    <citation type="submission" date="2021-01" db="EMBL/GenBank/DDBJ databases">
        <title>Whole genome shotgun sequence of Planotetraspora silvatica NBRC 100141.</title>
        <authorList>
            <person name="Komaki H."/>
            <person name="Tamura T."/>
        </authorList>
    </citation>
    <scope>NUCLEOTIDE SEQUENCE</scope>
    <source>
        <strain evidence="1">NBRC 100141</strain>
    </source>
</reference>
<name>A0A8J3UPX4_9ACTN</name>
<sequence>MSRCTCHGGPPTEINGVPTITLRVVDGSKIYVATEGKPYILRIASPSPRIARCPGLIAGCDGLPGGLAFAVRRHP</sequence>
<dbReference type="AlphaFoldDB" id="A0A8J3UPX4"/>
<dbReference type="RefSeq" id="WP_203975703.1">
    <property type="nucleotide sequence ID" value="NZ_BAAAKY010000014.1"/>
</dbReference>
<accession>A0A8J3UPX4</accession>
<dbReference type="EMBL" id="BOOQ01000024">
    <property type="protein sequence ID" value="GII47311.1"/>
    <property type="molecule type" value="Genomic_DNA"/>
</dbReference>
<evidence type="ECO:0000313" key="1">
    <source>
        <dbReference type="EMBL" id="GII47311.1"/>
    </source>
</evidence>
<dbReference type="Proteomes" id="UP000644610">
    <property type="component" value="Unassembled WGS sequence"/>
</dbReference>